<sequence length="126" mass="13954">MAKITVYLPAALEEKKIIIQTSNNFTSKNTTKGGNSLATGNRIPMHLERVEAVPRFRLTTGHDYLPAHLHRIGLASDGIRSLCGIANMDGDSLRNCTELIDASDDIAVPYWESRRRMAQQQQTCVG</sequence>
<reference evidence="1 2" key="1">
    <citation type="submission" date="2021-06" db="EMBL/GenBank/DDBJ databases">
        <title>Caerostris darwini draft genome.</title>
        <authorList>
            <person name="Kono N."/>
            <person name="Arakawa K."/>
        </authorList>
    </citation>
    <scope>NUCLEOTIDE SEQUENCE [LARGE SCALE GENOMIC DNA]</scope>
</reference>
<keyword evidence="2" id="KW-1185">Reference proteome</keyword>
<organism evidence="1 2">
    <name type="scientific">Caerostris darwini</name>
    <dbReference type="NCBI Taxonomy" id="1538125"/>
    <lineage>
        <taxon>Eukaryota</taxon>
        <taxon>Metazoa</taxon>
        <taxon>Ecdysozoa</taxon>
        <taxon>Arthropoda</taxon>
        <taxon>Chelicerata</taxon>
        <taxon>Arachnida</taxon>
        <taxon>Araneae</taxon>
        <taxon>Araneomorphae</taxon>
        <taxon>Entelegynae</taxon>
        <taxon>Araneoidea</taxon>
        <taxon>Araneidae</taxon>
        <taxon>Caerostris</taxon>
    </lineage>
</organism>
<dbReference type="GO" id="GO:0003964">
    <property type="term" value="F:RNA-directed DNA polymerase activity"/>
    <property type="evidence" value="ECO:0007669"/>
    <property type="project" value="UniProtKB-KW"/>
</dbReference>
<accession>A0AAV4X677</accession>
<keyword evidence="1" id="KW-0695">RNA-directed DNA polymerase</keyword>
<comment type="caution">
    <text evidence="1">The sequence shown here is derived from an EMBL/GenBank/DDBJ whole genome shotgun (WGS) entry which is preliminary data.</text>
</comment>
<name>A0AAV4X677_9ARAC</name>
<protein>
    <submittedName>
        <fullName evidence="1">Reverse transcriptase</fullName>
    </submittedName>
</protein>
<keyword evidence="1" id="KW-0808">Transferase</keyword>
<keyword evidence="1" id="KW-0548">Nucleotidyltransferase</keyword>
<dbReference type="EMBL" id="BPLQ01015719">
    <property type="protein sequence ID" value="GIY90702.1"/>
    <property type="molecule type" value="Genomic_DNA"/>
</dbReference>
<proteinExistence type="predicted"/>
<evidence type="ECO:0000313" key="1">
    <source>
        <dbReference type="EMBL" id="GIY90702.1"/>
    </source>
</evidence>
<dbReference type="Proteomes" id="UP001054837">
    <property type="component" value="Unassembled WGS sequence"/>
</dbReference>
<evidence type="ECO:0000313" key="2">
    <source>
        <dbReference type="Proteomes" id="UP001054837"/>
    </source>
</evidence>
<dbReference type="AlphaFoldDB" id="A0AAV4X677"/>
<gene>
    <name evidence="1" type="primary">RF55_23213</name>
    <name evidence="1" type="ORF">CDAR_75411</name>
</gene>